<proteinExistence type="inferred from homology"/>
<comment type="similarity">
    <text evidence="1 7">Belongs to the peptidase S24 family.</text>
</comment>
<dbReference type="InterPro" id="IPR015927">
    <property type="entry name" value="Peptidase_S24_S26A/B/C"/>
</dbReference>
<protein>
    <submittedName>
        <fullName evidence="9">SOS response UmuD protein. Serine peptidase. MEROPS family S24</fullName>
    </submittedName>
</protein>
<dbReference type="PRINTS" id="PR00726">
    <property type="entry name" value="LEXASERPTASE"/>
</dbReference>
<dbReference type="GO" id="GO:0016787">
    <property type="term" value="F:hydrolase activity"/>
    <property type="evidence" value="ECO:0007669"/>
    <property type="project" value="UniProtKB-KW"/>
</dbReference>
<keyword evidence="5" id="KW-0234">DNA repair</keyword>
<dbReference type="InterPro" id="IPR006197">
    <property type="entry name" value="Peptidase_S24_LexA"/>
</dbReference>
<dbReference type="NCBIfam" id="NF007621">
    <property type="entry name" value="PRK10276.1"/>
    <property type="match status" value="1"/>
</dbReference>
<name>A0A238YCW0_9BACT</name>
<evidence type="ECO:0000259" key="8">
    <source>
        <dbReference type="Pfam" id="PF00717"/>
    </source>
</evidence>
<keyword evidence="3 7" id="KW-0378">Hydrolase</keyword>
<keyword evidence="4 7" id="KW-0068">Autocatalytic cleavage</keyword>
<dbReference type="PANTHER" id="PTHR33516:SF2">
    <property type="entry name" value="LEXA REPRESSOR-RELATED"/>
    <property type="match status" value="1"/>
</dbReference>
<dbReference type="GO" id="GO:0006281">
    <property type="term" value="P:DNA repair"/>
    <property type="evidence" value="ECO:0007669"/>
    <property type="project" value="UniProtKB-KW"/>
</dbReference>
<gene>
    <name evidence="9" type="ORF">SAMN04488503_0849</name>
</gene>
<dbReference type="GO" id="GO:0003677">
    <property type="term" value="F:DNA binding"/>
    <property type="evidence" value="ECO:0007669"/>
    <property type="project" value="InterPro"/>
</dbReference>
<dbReference type="GO" id="GO:0006355">
    <property type="term" value="P:regulation of DNA-templated transcription"/>
    <property type="evidence" value="ECO:0007669"/>
    <property type="project" value="InterPro"/>
</dbReference>
<dbReference type="Gene3D" id="2.10.109.10">
    <property type="entry name" value="Umud Fragment, subunit A"/>
    <property type="match status" value="1"/>
</dbReference>
<dbReference type="Proteomes" id="UP000198324">
    <property type="component" value="Unassembled WGS sequence"/>
</dbReference>
<evidence type="ECO:0000256" key="6">
    <source>
        <dbReference type="ARBA" id="ARBA00023236"/>
    </source>
</evidence>
<evidence type="ECO:0000256" key="4">
    <source>
        <dbReference type="ARBA" id="ARBA00022813"/>
    </source>
</evidence>
<reference evidence="9 10" key="1">
    <citation type="submission" date="2017-06" db="EMBL/GenBank/DDBJ databases">
        <authorList>
            <person name="Kim H.J."/>
            <person name="Triplett B.A."/>
        </authorList>
    </citation>
    <scope>NUCLEOTIDE SEQUENCE [LARGE SCALE GENOMIC DNA]</scope>
    <source>
        <strain evidence="9 10">DSM 13116</strain>
    </source>
</reference>
<dbReference type="InterPro" id="IPR050077">
    <property type="entry name" value="LexA_repressor"/>
</dbReference>
<evidence type="ECO:0000256" key="7">
    <source>
        <dbReference type="RuleBase" id="RU003991"/>
    </source>
</evidence>
<organism evidence="9 10">
    <name type="scientific">Humidesulfovibrio mexicanus</name>
    <dbReference type="NCBI Taxonomy" id="147047"/>
    <lineage>
        <taxon>Bacteria</taxon>
        <taxon>Pseudomonadati</taxon>
        <taxon>Thermodesulfobacteriota</taxon>
        <taxon>Desulfovibrionia</taxon>
        <taxon>Desulfovibrionales</taxon>
        <taxon>Desulfovibrionaceae</taxon>
        <taxon>Humidesulfovibrio</taxon>
    </lineage>
</organism>
<evidence type="ECO:0000256" key="5">
    <source>
        <dbReference type="ARBA" id="ARBA00023204"/>
    </source>
</evidence>
<sequence length="148" mass="15983">MKLRTNGMELLGAVAPGEAATLRLPLLLTGVQAGFPSPADDFIDKRLDLNEHLIRHPAATFFVRAVGDSMLGAGIHDGDLLVVDRAVDACAGKVVMAALGGELTLKRLERKGERLFLSPANPDFPSFDVTSREDFEVWGVATHVIHRL</sequence>
<dbReference type="Pfam" id="PF00717">
    <property type="entry name" value="Peptidase_S24"/>
    <property type="match status" value="1"/>
</dbReference>
<evidence type="ECO:0000256" key="3">
    <source>
        <dbReference type="ARBA" id="ARBA00022801"/>
    </source>
</evidence>
<accession>A0A238YCW0</accession>
<dbReference type="SUPFAM" id="SSF51306">
    <property type="entry name" value="LexA/Signal peptidase"/>
    <property type="match status" value="1"/>
</dbReference>
<evidence type="ECO:0000256" key="1">
    <source>
        <dbReference type="ARBA" id="ARBA00007484"/>
    </source>
</evidence>
<dbReference type="CDD" id="cd06529">
    <property type="entry name" value="S24_LexA-like"/>
    <property type="match status" value="1"/>
</dbReference>
<feature type="domain" description="Peptidase S24/S26A/S26B/S26C" evidence="8">
    <location>
        <begin position="27"/>
        <end position="141"/>
    </location>
</feature>
<keyword evidence="6" id="KW-0742">SOS response</keyword>
<keyword evidence="10" id="KW-1185">Reference proteome</keyword>
<evidence type="ECO:0000256" key="2">
    <source>
        <dbReference type="ARBA" id="ARBA00022763"/>
    </source>
</evidence>
<dbReference type="RefSeq" id="WP_089272008.1">
    <property type="nucleotide sequence ID" value="NZ_FZOC01000001.1"/>
</dbReference>
<dbReference type="GO" id="GO:0009432">
    <property type="term" value="P:SOS response"/>
    <property type="evidence" value="ECO:0007669"/>
    <property type="project" value="UniProtKB-KW"/>
</dbReference>
<evidence type="ECO:0000313" key="9">
    <source>
        <dbReference type="EMBL" id="SNR68453.1"/>
    </source>
</evidence>
<dbReference type="OrthoDB" id="9802364at2"/>
<dbReference type="InterPro" id="IPR039418">
    <property type="entry name" value="LexA-like"/>
</dbReference>
<dbReference type="InterPro" id="IPR036286">
    <property type="entry name" value="LexA/Signal_pep-like_sf"/>
</dbReference>
<dbReference type="AlphaFoldDB" id="A0A238YCW0"/>
<dbReference type="PANTHER" id="PTHR33516">
    <property type="entry name" value="LEXA REPRESSOR"/>
    <property type="match status" value="1"/>
</dbReference>
<evidence type="ECO:0000313" key="10">
    <source>
        <dbReference type="Proteomes" id="UP000198324"/>
    </source>
</evidence>
<keyword evidence="2" id="KW-0227">DNA damage</keyword>
<dbReference type="EMBL" id="FZOC01000001">
    <property type="protein sequence ID" value="SNR68453.1"/>
    <property type="molecule type" value="Genomic_DNA"/>
</dbReference>